<proteinExistence type="predicted"/>
<protein>
    <submittedName>
        <fullName evidence="2">Uncharacterized protein</fullName>
    </submittedName>
</protein>
<dbReference type="EMBL" id="LXXM01000217">
    <property type="protein sequence ID" value="PZS88133.1"/>
    <property type="molecule type" value="Genomic_DNA"/>
</dbReference>
<evidence type="ECO:0000313" key="3">
    <source>
        <dbReference type="Proteomes" id="UP000249614"/>
    </source>
</evidence>
<reference evidence="2 3" key="1">
    <citation type="submission" date="2016-05" db="EMBL/GenBank/DDBJ databases">
        <authorList>
            <person name="Lavstsen T."/>
            <person name="Jespersen J.S."/>
        </authorList>
    </citation>
    <scope>NUCLEOTIDE SEQUENCE [LARGE SCALE GENOMIC DNA]</scope>
    <source>
        <strain evidence="2 3">SM-5815</strain>
    </source>
</reference>
<gene>
    <name evidence="2" type="ORF">A7X83_15550</name>
</gene>
<dbReference type="RefSeq" id="WP_111113487.1">
    <property type="nucleotide sequence ID" value="NZ_LXXM01000217.1"/>
</dbReference>
<accession>A0A2W6HYG1</accession>
<name>A0A2W6HYG1_STEMA</name>
<evidence type="ECO:0000256" key="1">
    <source>
        <dbReference type="SAM" id="MobiDB-lite"/>
    </source>
</evidence>
<sequence>MAKKRVPLHQNPRGFVDVDPDATNGAQVGVNLRGPDGQLLTAAQVINPTTGGSGGPGSIASTIWKLIREVPPNIQKLAALIGAGFAVRKNDGEWALRTLQEGTGIDIANPDGDAGNPTIGLEDVPDSGTGTLLAITKDSKGRVTGTRPATITGTAQQIDVANGTAAAGLPTISLSNLPDSGVGSALVKITRDANGRVAGTQAATTDDLPAGAGNKYFPEAPNDGNTYGRKSLGWTVIPPGGFAPPPTDGSPYIGLNGAWERTNAADSRFWLIEYPLLTDQAGNQLTDQAGNFLMGNSPIVPPGWPSTTTVVNTVSSGTLQSMTLAQANALASPSDFQMVAITDLTGGREPCWYDATVASGTKWRRFSDRSIAN</sequence>
<dbReference type="Gene3D" id="1.20.5.320">
    <property type="entry name" value="6-Phosphogluconate Dehydrogenase, domain 3"/>
    <property type="match status" value="1"/>
</dbReference>
<organism evidence="2 3">
    <name type="scientific">Stenotrophomonas maltophilia</name>
    <name type="common">Pseudomonas maltophilia</name>
    <name type="synonym">Xanthomonas maltophilia</name>
    <dbReference type="NCBI Taxonomy" id="40324"/>
    <lineage>
        <taxon>Bacteria</taxon>
        <taxon>Pseudomonadati</taxon>
        <taxon>Pseudomonadota</taxon>
        <taxon>Gammaproteobacteria</taxon>
        <taxon>Lysobacterales</taxon>
        <taxon>Lysobacteraceae</taxon>
        <taxon>Stenotrophomonas</taxon>
        <taxon>Stenotrophomonas maltophilia group</taxon>
    </lineage>
</organism>
<comment type="caution">
    <text evidence="2">The sequence shown here is derived from an EMBL/GenBank/DDBJ whole genome shotgun (WGS) entry which is preliminary data.</text>
</comment>
<feature type="region of interest" description="Disordered" evidence="1">
    <location>
        <begin position="1"/>
        <end position="22"/>
    </location>
</feature>
<dbReference type="Proteomes" id="UP000249614">
    <property type="component" value="Unassembled WGS sequence"/>
</dbReference>
<evidence type="ECO:0000313" key="2">
    <source>
        <dbReference type="EMBL" id="PZS88133.1"/>
    </source>
</evidence>
<dbReference type="AlphaFoldDB" id="A0A2W6HYG1"/>